<sequence>MTATISIKQDDITTALRGFLLSIVSAEVILSQENGVPMPIGNFITMTPLNSYGRSTSRITYSPNTDGSGTQDNLRTTEWGCQLDCYGPDAADIAATIAPLVRTEFACEYFANSDVDMKPLYATEPHQNALTNAEAQYENRWTFDFHAQINPVVSVPQDFFTNITIKAKSIDATFPPEN</sequence>
<dbReference type="EMBL" id="CP165628">
    <property type="protein sequence ID" value="XDU70871.1"/>
    <property type="molecule type" value="Genomic_DNA"/>
</dbReference>
<gene>
    <name evidence="2" type="ORF">AB3G37_14980</name>
</gene>
<proteinExistence type="predicted"/>
<dbReference type="InterPro" id="IPR057087">
    <property type="entry name" value="Gp12-like"/>
</dbReference>
<name>A0AB39VMD1_9GAMM</name>
<protein>
    <recommendedName>
        <fullName evidence="1">Phage neck terminator protein gp12-like domain-containing protein</fullName>
    </recommendedName>
</protein>
<dbReference type="RefSeq" id="WP_369788313.1">
    <property type="nucleotide sequence ID" value="NZ_CP165628.1"/>
</dbReference>
<dbReference type="NCBIfam" id="NF047498">
    <property type="entry name" value="LIC_12616_fam"/>
    <property type="match status" value="1"/>
</dbReference>
<dbReference type="Pfam" id="PF23961">
    <property type="entry name" value="Phage_tail_terminator_9"/>
    <property type="match status" value="1"/>
</dbReference>
<reference evidence="2" key="1">
    <citation type="submission" date="2024-07" db="EMBL/GenBank/DDBJ databases">
        <authorList>
            <person name="Biller S.J."/>
        </authorList>
    </citation>
    <scope>NUCLEOTIDE SEQUENCE</scope>
    <source>
        <strain evidence="2">WC2420</strain>
    </source>
</reference>
<organism evidence="2">
    <name type="scientific">Rouxiella sp. WC2420</name>
    <dbReference type="NCBI Taxonomy" id="3234145"/>
    <lineage>
        <taxon>Bacteria</taxon>
        <taxon>Pseudomonadati</taxon>
        <taxon>Pseudomonadota</taxon>
        <taxon>Gammaproteobacteria</taxon>
        <taxon>Enterobacterales</taxon>
        <taxon>Yersiniaceae</taxon>
        <taxon>Rouxiella</taxon>
    </lineage>
</organism>
<dbReference type="AlphaFoldDB" id="A0AB39VMD1"/>
<accession>A0AB39VMD1</accession>
<evidence type="ECO:0000259" key="1">
    <source>
        <dbReference type="Pfam" id="PF23961"/>
    </source>
</evidence>
<feature type="domain" description="Phage neck terminator protein gp12-like" evidence="1">
    <location>
        <begin position="10"/>
        <end position="166"/>
    </location>
</feature>
<evidence type="ECO:0000313" key="2">
    <source>
        <dbReference type="EMBL" id="XDU70871.1"/>
    </source>
</evidence>